<evidence type="ECO:0000256" key="3">
    <source>
        <dbReference type="ARBA" id="ARBA00022475"/>
    </source>
</evidence>
<evidence type="ECO:0000256" key="4">
    <source>
        <dbReference type="ARBA" id="ARBA00022692"/>
    </source>
</evidence>
<dbReference type="EMBL" id="QZCG01000001">
    <property type="protein sequence ID" value="RJE89478.1"/>
    <property type="molecule type" value="Genomic_DNA"/>
</dbReference>
<accession>A0A418T8C5</accession>
<dbReference type="PRINTS" id="PR00953">
    <property type="entry name" value="TYPE3IMRPROT"/>
</dbReference>
<comment type="caution">
    <text evidence="8">The sequence shown here is derived from an EMBL/GenBank/DDBJ whole genome shotgun (WGS) entry which is preliminary data.</text>
</comment>
<dbReference type="OrthoDB" id="9807748at2"/>
<evidence type="ECO:0000313" key="9">
    <source>
        <dbReference type="Proteomes" id="UP000284202"/>
    </source>
</evidence>
<sequence>MDLGALTAAITQLAYPLLIATSIAMARAMGVIMLTPAFTRLGLTGIMRSAVAFAIAIPVVPFIFISLQSTDMPDALTLAGLIVKEMSIGAVIGLAFGIPFWAAEAAGELIDLQRGSTMSQLVDPLSSGESSVTATLLNICIIALFFMSGGFLFLLGAFYDSYDLWRPGSFTPIMDAGAPTAILSVLDSLLRTALVLTGPIIIAILITDVMMAFLSRMAPQLHIFDLSLAIKNLVYALLIVFYIIFLLPLMLDQIDALETRFDMLRGMARQ</sequence>
<feature type="transmembrane region" description="Helical" evidence="7">
    <location>
        <begin position="193"/>
        <end position="213"/>
    </location>
</feature>
<comment type="subcellular location">
    <subcellularLocation>
        <location evidence="1 7">Cell membrane</location>
        <topology evidence="1 7">Multi-pass membrane protein</topology>
    </subcellularLocation>
</comment>
<dbReference type="AlphaFoldDB" id="A0A418T8C5"/>
<reference evidence="9" key="1">
    <citation type="submission" date="2018-09" db="EMBL/GenBank/DDBJ databases">
        <title>Acidovorax cavernicola nov. sp. isolated from Gruta de las Maravillas (Aracena, Spain).</title>
        <authorList>
            <person name="Jurado V."/>
            <person name="Gutierrez-Patricio S."/>
            <person name="Gonzalez-Pimentel J.L."/>
            <person name="Miller A.Z."/>
            <person name="Laiz L."/>
            <person name="Saiz-Jimenez C."/>
        </authorList>
    </citation>
    <scope>NUCLEOTIDE SEQUENCE [LARGE SCALE GENOMIC DNA]</scope>
    <source>
        <strain evidence="9">1011MAR3C25</strain>
    </source>
</reference>
<evidence type="ECO:0000256" key="6">
    <source>
        <dbReference type="ARBA" id="ARBA00023136"/>
    </source>
</evidence>
<dbReference type="InterPro" id="IPR002010">
    <property type="entry name" value="T3SS_IM_R"/>
</dbReference>
<evidence type="ECO:0000313" key="8">
    <source>
        <dbReference type="EMBL" id="RJE89478.1"/>
    </source>
</evidence>
<evidence type="ECO:0000256" key="2">
    <source>
        <dbReference type="ARBA" id="ARBA00009772"/>
    </source>
</evidence>
<evidence type="ECO:0000256" key="7">
    <source>
        <dbReference type="RuleBase" id="RU362072"/>
    </source>
</evidence>
<proteinExistence type="inferred from homology"/>
<feature type="transmembrane region" description="Helical" evidence="7">
    <location>
        <begin position="87"/>
        <end position="110"/>
    </location>
</feature>
<dbReference type="GO" id="GO:0006605">
    <property type="term" value="P:protein targeting"/>
    <property type="evidence" value="ECO:0007669"/>
    <property type="project" value="UniProtKB-UniRule"/>
</dbReference>
<dbReference type="PANTHER" id="PTHR30065">
    <property type="entry name" value="FLAGELLAR BIOSYNTHETIC PROTEIN FLIR"/>
    <property type="match status" value="1"/>
</dbReference>
<evidence type="ECO:0000256" key="5">
    <source>
        <dbReference type="ARBA" id="ARBA00022989"/>
    </source>
</evidence>
<gene>
    <name evidence="8" type="ORF">D3P04_02305</name>
</gene>
<feature type="transmembrane region" description="Helical" evidence="7">
    <location>
        <begin position="233"/>
        <end position="251"/>
    </location>
</feature>
<feature type="transmembrane region" description="Helical" evidence="7">
    <location>
        <begin position="46"/>
        <end position="67"/>
    </location>
</feature>
<evidence type="ECO:0000256" key="1">
    <source>
        <dbReference type="ARBA" id="ARBA00004651"/>
    </source>
</evidence>
<dbReference type="Pfam" id="PF01311">
    <property type="entry name" value="Bac_export_1"/>
    <property type="match status" value="1"/>
</dbReference>
<dbReference type="Proteomes" id="UP000284202">
    <property type="component" value="Unassembled WGS sequence"/>
</dbReference>
<protein>
    <submittedName>
        <fullName evidence="8">EscT/YscT/HrcT family type III secretion system export apparatus protein</fullName>
    </submittedName>
</protein>
<feature type="transmembrane region" description="Helical" evidence="7">
    <location>
        <begin position="131"/>
        <end position="159"/>
    </location>
</feature>
<dbReference type="PANTHER" id="PTHR30065:SF1">
    <property type="entry name" value="SURFACE PRESENTATION OF ANTIGENS PROTEIN SPAR"/>
    <property type="match status" value="1"/>
</dbReference>
<comment type="similarity">
    <text evidence="2 7">Belongs to the FliR/MopE/SpaR family.</text>
</comment>
<keyword evidence="4 7" id="KW-0812">Transmembrane</keyword>
<keyword evidence="9" id="KW-1185">Reference proteome</keyword>
<name>A0A418T8C5_9RHOB</name>
<dbReference type="NCBIfam" id="TIGR01401">
    <property type="entry name" value="fliR_like_III"/>
    <property type="match status" value="1"/>
</dbReference>
<keyword evidence="5 7" id="KW-1133">Transmembrane helix</keyword>
<keyword evidence="6 7" id="KW-0472">Membrane</keyword>
<dbReference type="InterPro" id="IPR006304">
    <property type="entry name" value="T3SS_SpaR/YscT"/>
</dbReference>
<keyword evidence="3 7" id="KW-1003">Cell membrane</keyword>
<dbReference type="GO" id="GO:0005886">
    <property type="term" value="C:plasma membrane"/>
    <property type="evidence" value="ECO:0007669"/>
    <property type="project" value="UniProtKB-SubCell"/>
</dbReference>
<organism evidence="8 9">
    <name type="scientific">Paracoccus onubensis</name>
    <dbReference type="NCBI Taxonomy" id="1675788"/>
    <lineage>
        <taxon>Bacteria</taxon>
        <taxon>Pseudomonadati</taxon>
        <taxon>Pseudomonadota</taxon>
        <taxon>Alphaproteobacteria</taxon>
        <taxon>Rhodobacterales</taxon>
        <taxon>Paracoccaceae</taxon>
        <taxon>Paracoccus</taxon>
    </lineage>
</organism>
<feature type="transmembrane region" description="Helical" evidence="7">
    <location>
        <begin position="13"/>
        <end position="34"/>
    </location>
</feature>